<keyword evidence="1" id="KW-1133">Transmembrane helix</keyword>
<dbReference type="HOGENOM" id="CLU_579799_0_0_14"/>
<sequence>MLASLTSRSATSFSIILALVSAILILSILIWLIITIFFAWNLHLKNNKKRTKYHLEPEQIKHKIIQNKTKLGKMLDFYQQQINTTATELKWLDGQFQQIDETDKKKAHQITIRLARNQLLQQLSVKLDQKQFSQRANNELQKLKLSNLESFTDQKIKWDQEGMKSAVSRVTINEWTFNHFAGKNRVYWDYFKQVCDVDCSIKPLKDQLEITFSSWSLLKRLQAKNLFNKLIAQSSSVKMSEKLINNALQLVQDNLALQASESGNKLLKEFELSCTNTQLVQLLGFQQFYFGTNLLSLLDLSRSIAVLVRFLNEHCKWELNERLLVETALFNNLQWVNNNDFFLKSHNDLKQLHLSAEQLAIIEQQNRPFYIDAYALLIAGVKQMLMEHDAVEPKQIHFHNAKKVMESFQLFGIDQLALIEYNNCLYGFVTTKLYEIKQLDDLALFKVLFKSFLNKHLKQKFATISLFVNTQTLMI</sequence>
<evidence type="ECO:0000256" key="1">
    <source>
        <dbReference type="SAM" id="Phobius"/>
    </source>
</evidence>
<dbReference type="STRING" id="722438.F539_01440"/>
<protein>
    <submittedName>
        <fullName evidence="2">Uncharacterized protein</fullName>
    </submittedName>
</protein>
<dbReference type="PaxDb" id="722438-MPNE_0294"/>
<name>A0A0H3DLB5_MYCPB</name>
<proteinExistence type="predicted"/>
<keyword evidence="1" id="KW-0472">Membrane</keyword>
<reference evidence="2 3" key="1">
    <citation type="journal article" date="2010" name="Appl. Environ. Microbiol.">
        <title>Targeted chromosomal knockouts in Mycoplasma pneumoniae.</title>
        <authorList>
            <person name="Krishnakumar R."/>
            <person name="Assad-Garcia N."/>
            <person name="Benders G.A."/>
            <person name="Phan Q."/>
            <person name="Montague M.G."/>
            <person name="Glass J.I."/>
        </authorList>
    </citation>
    <scope>NUCLEOTIDE SEQUENCE [LARGE SCALE GENOMIC DNA]</scope>
    <source>
        <strain evidence="3">ATCC 15531 / DSM 22911 / NBRC 14401 / NCTC 10119 / FH</strain>
    </source>
</reference>
<keyword evidence="1" id="KW-0812">Transmembrane</keyword>
<feature type="transmembrane region" description="Helical" evidence="1">
    <location>
        <begin position="12"/>
        <end position="40"/>
    </location>
</feature>
<organism evidence="2 3">
    <name type="scientific">Mycoplasmoides pneumoniae (strain ATCC 15531 / DSM 23978 / CIP 103766 / NBRC 14401 / NCTC 10119 / FH)</name>
    <name type="common">Mycoplasma pneumoniae</name>
    <dbReference type="NCBI Taxonomy" id="722438"/>
    <lineage>
        <taxon>Bacteria</taxon>
        <taxon>Bacillati</taxon>
        <taxon>Mycoplasmatota</taxon>
        <taxon>Mycoplasmoidales</taxon>
        <taxon>Mycoplasmoidaceae</taxon>
        <taxon>Mycoplasmoides</taxon>
    </lineage>
</organism>
<dbReference type="KEGG" id="mpj:MPNE_0294"/>
<dbReference type="EMBL" id="CP002077">
    <property type="protein sequence ID" value="ADK87040.1"/>
    <property type="molecule type" value="Genomic_DNA"/>
</dbReference>
<evidence type="ECO:0000313" key="2">
    <source>
        <dbReference type="EMBL" id="ADK87040.1"/>
    </source>
</evidence>
<accession>A0A0H3DLB5</accession>
<evidence type="ECO:0000313" key="3">
    <source>
        <dbReference type="Proteomes" id="UP000007756"/>
    </source>
</evidence>
<dbReference type="AlphaFoldDB" id="A0A0H3DLB5"/>
<dbReference type="PATRIC" id="fig|722438.3.peg.287"/>
<dbReference type="Proteomes" id="UP000007756">
    <property type="component" value="Chromosome"/>
</dbReference>
<dbReference type="eggNOG" id="COG1418">
    <property type="taxonomic scope" value="Bacteria"/>
</dbReference>
<dbReference type="NCBIfam" id="NF045745">
    <property type="entry name" value="MPN262"/>
    <property type="match status" value="1"/>
</dbReference>
<gene>
    <name evidence="2" type="ordered locus">MPNE_0294</name>
</gene>